<protein>
    <submittedName>
        <fullName evidence="2">Uncharacterized protein</fullName>
    </submittedName>
</protein>
<name>A0ABU3WD66_9GAMM</name>
<feature type="transmembrane region" description="Helical" evidence="1">
    <location>
        <begin position="12"/>
        <end position="30"/>
    </location>
</feature>
<dbReference type="Proteomes" id="UP001278188">
    <property type="component" value="Unassembled WGS sequence"/>
</dbReference>
<feature type="transmembrane region" description="Helical" evidence="1">
    <location>
        <begin position="62"/>
        <end position="80"/>
    </location>
</feature>
<keyword evidence="3" id="KW-1185">Reference proteome</keyword>
<reference evidence="2 3" key="1">
    <citation type="submission" date="2023-06" db="EMBL/GenBank/DDBJ databases">
        <title>Genomic Analysis of Acinetobacter Strains Recovered from South Australian Aquatic Samples provides Insights into the Circulation of Antibiotic Resistance determinants in the Environment.</title>
        <authorList>
            <person name="Tobin L."/>
            <person name="Jarocki V.M."/>
            <person name="Kenyon J."/>
            <person name="Drigo B."/>
            <person name="Donner E."/>
            <person name="Djordjevic S.P."/>
            <person name="Hamidian M."/>
        </authorList>
    </citation>
    <scope>NUCLEOTIDE SEQUENCE [LARGE SCALE GENOMIC DNA]</scope>
    <source>
        <strain evidence="2 3">SAAc652</strain>
    </source>
</reference>
<evidence type="ECO:0000313" key="2">
    <source>
        <dbReference type="EMBL" id="MDV2467787.1"/>
    </source>
</evidence>
<proteinExistence type="predicted"/>
<accession>A0ABU3WD66</accession>
<organism evidence="2 3">
    <name type="scientific">Acinetobacter chinensis</name>
    <dbReference type="NCBI Taxonomy" id="2004650"/>
    <lineage>
        <taxon>Bacteria</taxon>
        <taxon>Pseudomonadati</taxon>
        <taxon>Pseudomonadota</taxon>
        <taxon>Gammaproteobacteria</taxon>
        <taxon>Moraxellales</taxon>
        <taxon>Moraxellaceae</taxon>
        <taxon>Acinetobacter</taxon>
    </lineage>
</organism>
<keyword evidence="1" id="KW-0812">Transmembrane</keyword>
<gene>
    <name evidence="2" type="ORF">QR674_02165</name>
</gene>
<keyword evidence="1" id="KW-1133">Transmembrane helix</keyword>
<feature type="transmembrane region" description="Helical" evidence="1">
    <location>
        <begin position="248"/>
        <end position="271"/>
    </location>
</feature>
<keyword evidence="1" id="KW-0472">Membrane</keyword>
<evidence type="ECO:0000313" key="3">
    <source>
        <dbReference type="Proteomes" id="UP001278188"/>
    </source>
</evidence>
<dbReference type="RefSeq" id="WP_317081542.1">
    <property type="nucleotide sequence ID" value="NZ_JASVDY010000001.1"/>
</dbReference>
<comment type="caution">
    <text evidence="2">The sequence shown here is derived from an EMBL/GenBank/DDBJ whole genome shotgun (WGS) entry which is preliminary data.</text>
</comment>
<feature type="transmembrane region" description="Helical" evidence="1">
    <location>
        <begin position="208"/>
        <end position="228"/>
    </location>
</feature>
<dbReference type="EMBL" id="JASVDY010000001">
    <property type="protein sequence ID" value="MDV2467787.1"/>
    <property type="molecule type" value="Genomic_DNA"/>
</dbReference>
<feature type="transmembrane region" description="Helical" evidence="1">
    <location>
        <begin position="37"/>
        <end position="56"/>
    </location>
</feature>
<sequence length="275" mass="32075">MSKFIHKLKDNLVIFLGVPLVAFGLWLSLFDNENLRVVPYSIVLSLIILLSCQFYFKKKVAWYLYLILPFVLYIFLQIILRSSPLLQLKEFEWTHPNWQRGSDVQLVSLELDAHRGSRRINSTYGILIYQYQFNGQIYSTEQSDVARQYTLWMSDDGSDLYQLTESKIRQSFPQGQNIVLINSKDPSRSIFFYSQDIVDIRGSWISEFLVILQVLLGLSVFAVIGIGVKKIINPHNTVQTWSKPKRYAFITVFFIIAWSVLFAGWILFMYIKNSP</sequence>
<evidence type="ECO:0000256" key="1">
    <source>
        <dbReference type="SAM" id="Phobius"/>
    </source>
</evidence>